<keyword evidence="3" id="KW-1185">Reference proteome</keyword>
<dbReference type="EMBL" id="MW748993">
    <property type="protein sequence ID" value="QUE30243.1"/>
    <property type="molecule type" value="Genomic_DNA"/>
</dbReference>
<proteinExistence type="predicted"/>
<protein>
    <submittedName>
        <fullName evidence="2">Uncharacterized protein</fullName>
    </submittedName>
</protein>
<name>A0A8T8JEH8_9CAUD</name>
<evidence type="ECO:0000313" key="2">
    <source>
        <dbReference type="EMBL" id="QUE30243.1"/>
    </source>
</evidence>
<dbReference type="RefSeq" id="YP_010773523.1">
    <property type="nucleotide sequence ID" value="NC_074664.1"/>
</dbReference>
<organism evidence="2 3">
    <name type="scientific">Pseudomonas phage BUCT566</name>
    <dbReference type="NCBI Taxonomy" id="2829367"/>
    <lineage>
        <taxon>Viruses</taxon>
        <taxon>Duplodnaviria</taxon>
        <taxon>Heunggongvirae</taxon>
        <taxon>Uroviricota</taxon>
        <taxon>Caudoviricetes</taxon>
        <taxon>Lishizhenvirus</taxon>
        <taxon>Lishizhenvirus BUCT566</taxon>
    </lineage>
</organism>
<dbReference type="Proteomes" id="UP000680794">
    <property type="component" value="Segment"/>
</dbReference>
<sequence length="126" mass="14366">MPGLAGLRGVGYESDLRCRLYLSYLHHLRWRAKHQHYYYVSGVHTAYASFVPTQPFTPSRWAVYGFTDALQQRRSLSLVGWGWPGCQPGKRSENVDSGVISGESPKDTDSPLFVRPPWQARLLHPH</sequence>
<accession>A0A8T8JEH8</accession>
<dbReference type="KEGG" id="vg:80397803"/>
<evidence type="ECO:0000313" key="3">
    <source>
        <dbReference type="Proteomes" id="UP000680794"/>
    </source>
</evidence>
<dbReference type="GeneID" id="80397803"/>
<evidence type="ECO:0000256" key="1">
    <source>
        <dbReference type="SAM" id="MobiDB-lite"/>
    </source>
</evidence>
<reference evidence="2" key="1">
    <citation type="submission" date="2021-03" db="EMBL/GenBank/DDBJ databases">
        <authorList>
            <person name="Tong Y."/>
            <person name="Li F."/>
            <person name="Tian F."/>
            <person name="Li J."/>
        </authorList>
    </citation>
    <scope>NUCLEOTIDE SEQUENCE</scope>
</reference>
<feature type="region of interest" description="Disordered" evidence="1">
    <location>
        <begin position="88"/>
        <end position="108"/>
    </location>
</feature>